<keyword evidence="2" id="KW-0560">Oxidoreductase</keyword>
<accession>A0A8J3GLH0</accession>
<dbReference type="AlphaFoldDB" id="A0A8J3GLH0"/>
<reference evidence="3" key="1">
    <citation type="journal article" date="2014" name="Int. J. Syst. Evol. Microbiol.">
        <title>Complete genome sequence of Corynebacterium casei LMG S-19264T (=DSM 44701T), isolated from a smear-ripened cheese.</title>
        <authorList>
            <consortium name="US DOE Joint Genome Institute (JGI-PGF)"/>
            <person name="Walter F."/>
            <person name="Albersmeier A."/>
            <person name="Kalinowski J."/>
            <person name="Ruckert C."/>
        </authorList>
    </citation>
    <scope>NUCLEOTIDE SEQUENCE</scope>
    <source>
        <strain evidence="3">KCTC 42249</strain>
    </source>
</reference>
<dbReference type="InterPro" id="IPR016169">
    <property type="entry name" value="FAD-bd_PCMH_sub2"/>
</dbReference>
<dbReference type="PANTHER" id="PTHR43716:SF1">
    <property type="entry name" value="D-2-HYDROXYGLUTARATE DEHYDROGENASE, MITOCHONDRIAL"/>
    <property type="match status" value="1"/>
</dbReference>
<dbReference type="SUPFAM" id="SSF56176">
    <property type="entry name" value="FAD-binding/transporter-associated domain-like"/>
    <property type="match status" value="1"/>
</dbReference>
<evidence type="ECO:0000256" key="1">
    <source>
        <dbReference type="ARBA" id="ARBA00001974"/>
    </source>
</evidence>
<dbReference type="EMBL" id="BMZQ01000004">
    <property type="protein sequence ID" value="GHD21682.1"/>
    <property type="molecule type" value="Genomic_DNA"/>
</dbReference>
<dbReference type="GO" id="GO:0016491">
    <property type="term" value="F:oxidoreductase activity"/>
    <property type="evidence" value="ECO:0007669"/>
    <property type="project" value="UniProtKB-KW"/>
</dbReference>
<dbReference type="Gene3D" id="3.30.70.2190">
    <property type="match status" value="1"/>
</dbReference>
<keyword evidence="4" id="KW-1185">Reference proteome</keyword>
<dbReference type="PANTHER" id="PTHR43716">
    <property type="entry name" value="D-2-HYDROXYGLUTARATE DEHYDROGENASE, MITOCHONDRIAL"/>
    <property type="match status" value="1"/>
</dbReference>
<dbReference type="InterPro" id="IPR036318">
    <property type="entry name" value="FAD-bd_PCMH-like_sf"/>
</dbReference>
<organism evidence="3 4">
    <name type="scientific">Tianweitania populi</name>
    <dbReference type="NCBI Taxonomy" id="1607949"/>
    <lineage>
        <taxon>Bacteria</taxon>
        <taxon>Pseudomonadati</taxon>
        <taxon>Pseudomonadota</taxon>
        <taxon>Alphaproteobacteria</taxon>
        <taxon>Hyphomicrobiales</taxon>
        <taxon>Phyllobacteriaceae</taxon>
        <taxon>Tianweitania</taxon>
    </lineage>
</organism>
<evidence type="ECO:0000256" key="2">
    <source>
        <dbReference type="ARBA" id="ARBA00023002"/>
    </source>
</evidence>
<protein>
    <recommendedName>
        <fullName evidence="5">FAD-binding oxidoreductase</fullName>
    </recommendedName>
</protein>
<comment type="cofactor">
    <cofactor evidence="1">
        <name>FAD</name>
        <dbReference type="ChEBI" id="CHEBI:57692"/>
    </cofactor>
</comment>
<dbReference type="Proteomes" id="UP000630142">
    <property type="component" value="Unassembled WGS sequence"/>
</dbReference>
<gene>
    <name evidence="3" type="ORF">GCM10016234_35240</name>
</gene>
<proteinExistence type="predicted"/>
<comment type="caution">
    <text evidence="3">The sequence shown here is derived from an EMBL/GenBank/DDBJ whole genome shotgun (WGS) entry which is preliminary data.</text>
</comment>
<dbReference type="RefSeq" id="WP_189506534.1">
    <property type="nucleotide sequence ID" value="NZ_BMZQ01000004.1"/>
</dbReference>
<sequence>MLANETVLSHLVPYPKDIIGYDLMHLFIGSEGPLGVITKAVLRLHPAPSTTSTALLSFDSLDAGARTLNRMQRDLAGTLSSFELVWNEPSSSFSALFSASARRLVSAIPFTWSARPKASSRTDAAMFESAVATALEAETSPMR</sequence>
<dbReference type="InterPro" id="IPR051264">
    <property type="entry name" value="FAD-oxidored/transferase_4"/>
</dbReference>
<dbReference type="Gene3D" id="3.30.465.10">
    <property type="match status" value="1"/>
</dbReference>
<evidence type="ECO:0000313" key="4">
    <source>
        <dbReference type="Proteomes" id="UP000630142"/>
    </source>
</evidence>
<evidence type="ECO:0000313" key="3">
    <source>
        <dbReference type="EMBL" id="GHD21682.1"/>
    </source>
</evidence>
<dbReference type="GO" id="GO:0050660">
    <property type="term" value="F:flavin adenine dinucleotide binding"/>
    <property type="evidence" value="ECO:0007669"/>
    <property type="project" value="InterPro"/>
</dbReference>
<evidence type="ECO:0008006" key="5">
    <source>
        <dbReference type="Google" id="ProtNLM"/>
    </source>
</evidence>
<name>A0A8J3GLH0_9HYPH</name>
<dbReference type="GO" id="GO:0022904">
    <property type="term" value="P:respiratory electron transport chain"/>
    <property type="evidence" value="ECO:0007669"/>
    <property type="project" value="TreeGrafter"/>
</dbReference>
<reference evidence="3" key="2">
    <citation type="submission" date="2020-09" db="EMBL/GenBank/DDBJ databases">
        <authorList>
            <person name="Sun Q."/>
            <person name="Kim S."/>
        </authorList>
    </citation>
    <scope>NUCLEOTIDE SEQUENCE</scope>
    <source>
        <strain evidence="3">KCTC 42249</strain>
    </source>
</reference>